<evidence type="ECO:0000313" key="2">
    <source>
        <dbReference type="Proteomes" id="UP001225072"/>
    </source>
</evidence>
<accession>A0ABU0TE17</accession>
<keyword evidence="2" id="KW-1185">Reference proteome</keyword>
<evidence type="ECO:0000313" key="1">
    <source>
        <dbReference type="EMBL" id="MDQ1095237.1"/>
    </source>
</evidence>
<comment type="caution">
    <text evidence="1">The sequence shown here is derived from an EMBL/GenBank/DDBJ whole genome shotgun (WGS) entry which is preliminary data.</text>
</comment>
<name>A0ABU0TE17_9FLAO</name>
<reference evidence="1 2" key="1">
    <citation type="submission" date="2023-07" db="EMBL/GenBank/DDBJ databases">
        <title>Functional and genomic diversity of the sorghum phyllosphere microbiome.</title>
        <authorList>
            <person name="Shade A."/>
        </authorList>
    </citation>
    <scope>NUCLEOTIDE SEQUENCE [LARGE SCALE GENOMIC DNA]</scope>
    <source>
        <strain evidence="1 2">SORGH_AS_1064</strain>
    </source>
</reference>
<organism evidence="1 2">
    <name type="scientific">Chryseobacterium camelliae</name>
    <dbReference type="NCBI Taxonomy" id="1265445"/>
    <lineage>
        <taxon>Bacteria</taxon>
        <taxon>Pseudomonadati</taxon>
        <taxon>Bacteroidota</taxon>
        <taxon>Flavobacteriia</taxon>
        <taxon>Flavobacteriales</taxon>
        <taxon>Weeksellaceae</taxon>
        <taxon>Chryseobacterium group</taxon>
        <taxon>Chryseobacterium</taxon>
    </lineage>
</organism>
<proteinExistence type="predicted"/>
<protein>
    <submittedName>
        <fullName evidence="1">Uncharacterized protein</fullName>
    </submittedName>
</protein>
<dbReference type="EMBL" id="JAUTAL010000001">
    <property type="protein sequence ID" value="MDQ1095237.1"/>
    <property type="molecule type" value="Genomic_DNA"/>
</dbReference>
<sequence length="96" mass="11464">MKIKNTCPRISDHTEKINDETNNYAQYPKQQPKYKIYVKSLLMPSAVFFKVYILNMEILSGWEGYYEAKSKAFERFLCYSKYIESLKIHHNPEDSK</sequence>
<gene>
    <name evidence="1" type="ORF">QE404_000384</name>
</gene>
<dbReference type="Proteomes" id="UP001225072">
    <property type="component" value="Unassembled WGS sequence"/>
</dbReference>